<feature type="transmembrane region" description="Helical" evidence="2">
    <location>
        <begin position="461"/>
        <end position="485"/>
    </location>
</feature>
<feature type="transmembrane region" description="Helical" evidence="2">
    <location>
        <begin position="332"/>
        <end position="351"/>
    </location>
</feature>
<dbReference type="HOGENOM" id="CLU_002755_1_2_9"/>
<dbReference type="PANTHER" id="PTHR32063">
    <property type="match status" value="1"/>
</dbReference>
<feature type="transmembrane region" description="Helical" evidence="2">
    <location>
        <begin position="1021"/>
        <end position="1047"/>
    </location>
</feature>
<evidence type="ECO:0000256" key="2">
    <source>
        <dbReference type="SAM" id="Phobius"/>
    </source>
</evidence>
<dbReference type="SUPFAM" id="SSF82693">
    <property type="entry name" value="Multidrug efflux transporter AcrB pore domain, PN1, PN2, PC1 and PC2 subdomains"/>
    <property type="match status" value="3"/>
</dbReference>
<keyword evidence="4" id="KW-1185">Reference proteome</keyword>
<feature type="region of interest" description="Disordered" evidence="1">
    <location>
        <begin position="1065"/>
        <end position="1085"/>
    </location>
</feature>
<organism evidence="3 4">
    <name type="scientific">Syntrophobotulus glycolicus (strain DSM 8271 / FlGlyR)</name>
    <dbReference type="NCBI Taxonomy" id="645991"/>
    <lineage>
        <taxon>Bacteria</taxon>
        <taxon>Bacillati</taxon>
        <taxon>Bacillota</taxon>
        <taxon>Clostridia</taxon>
        <taxon>Eubacteriales</taxon>
        <taxon>Desulfitobacteriaceae</taxon>
        <taxon>Syntrophobotulus</taxon>
    </lineage>
</organism>
<keyword evidence="2" id="KW-1133">Transmembrane helix</keyword>
<dbReference type="Gene3D" id="1.20.1640.10">
    <property type="entry name" value="Multidrug efflux transporter AcrB transmembrane domain"/>
    <property type="match status" value="2"/>
</dbReference>
<sequence>MRISESSVKRPVTVLMCVLIVIILGIVSYTRIPLDLLPDMDIPVAVVSTSYQGVGPQEVEKLVTKPLEQAVGTVQNLKTISSSSSEGSSLIIVQFNYGVDMNNAALDLREKVDLVKGALPDDVSSPMVFKFDPTSMPILTLSLSSEGKSLSELQKLAEDTVKPRLERAEGVASVDVRGGTEDIVEIRTKAEKMQGYGISLDTLAGILKAENLNLPGGDVQKGSQKLTVKTTGEFSSVDDIKQLLVPLGNGANIQLMDIADVELKPDEQTTISKANGKPSINISLMKQSGSNTVKVSEAAQAEIAGLEKELDGVNITLVNDSADYVKKSLNQVFHEGMVGGLLAVLILYLFLRNVRTTLIIATSIPISIIATFSILYFSDITLNMMTLGGLALGMGRLVDDSVVVLENIYRFRQNGYSRTEAAVKGSSEVIVAVMASTLTTLAVFLPIVFVQGLTSTLFKQFALTVSFSLAASLVVAVTLVPMLAAKLLKINHQDKAPDGEDFDVESMAKAEGGMRPPEEKPARYFLRIRGLFNKAYAKFDQGYESLLSVYKDILAWSLTHRVKVVLFTTVFFFLCMSSLAFVGSEFMPQSDEGYVQVTVTLPDGSKVENTAAFMNELEGKMENVQGIDTVFIEAGSAGESGLVAAKGNTGTMNVKLVPLAQRRGVQEITDEIRRLIQDTPGAELKVAPLQSMSMGDAGEPISIILKGEELETLKEVADDVVGIVKGVPGTREVKSSYEDGIPEVEISVNRQAASQYGLTAGQIASTVRASLAGTTATSYKYDGTEIDVVIRGDENFKQNIQALEQIPINNTAGNTVSLNQVADISIKRGPVSIARQDQVRTVTVSSQLSGRDVGSVSTDIQKALDTYQMPDRYTYEMTGQQKEMMDAFGDLGLALILAVLLVYMVMASQFESLLYPFVIMFSMPIGFAGGILGLFLTGKSLSVNSIIGLIMLAGIVVSNAIVLVDYINTRRKVYHEDRNTAIIKAGPIRLRPILMTALATILAMLPMALGVGEGAELQAPLAIVVVFGLTLSTVVTLVLIPVMYTLFDDFSNKVKGMFFSGKGGDKTGDSEKPAVAIDPGNPVQG</sequence>
<feature type="transmembrane region" description="Helical" evidence="2">
    <location>
        <begin position="887"/>
        <end position="906"/>
    </location>
</feature>
<dbReference type="Gene3D" id="3.30.70.1440">
    <property type="entry name" value="Multidrug efflux transporter AcrB pore domain"/>
    <property type="match status" value="1"/>
</dbReference>
<feature type="transmembrane region" description="Helical" evidence="2">
    <location>
        <begin position="429"/>
        <end position="449"/>
    </location>
</feature>
<dbReference type="GO" id="GO:0005886">
    <property type="term" value="C:plasma membrane"/>
    <property type="evidence" value="ECO:0007669"/>
    <property type="project" value="TreeGrafter"/>
</dbReference>
<evidence type="ECO:0000313" key="3">
    <source>
        <dbReference type="EMBL" id="ADY56870.1"/>
    </source>
</evidence>
<dbReference type="Pfam" id="PF00873">
    <property type="entry name" value="ACR_tran"/>
    <property type="match status" value="1"/>
</dbReference>
<dbReference type="eggNOG" id="COG0841">
    <property type="taxonomic scope" value="Bacteria"/>
</dbReference>
<dbReference type="RefSeq" id="WP_013625735.1">
    <property type="nucleotide sequence ID" value="NC_015172.1"/>
</dbReference>
<dbReference type="AlphaFoldDB" id="F0SWN0"/>
<dbReference type="PANTHER" id="PTHR32063:SF0">
    <property type="entry name" value="SWARMING MOTILITY PROTEIN SWRC"/>
    <property type="match status" value="1"/>
</dbReference>
<feature type="transmembrane region" description="Helical" evidence="2">
    <location>
        <begin position="942"/>
        <end position="967"/>
    </location>
</feature>
<dbReference type="SUPFAM" id="SSF82714">
    <property type="entry name" value="Multidrug efflux transporter AcrB TolC docking domain, DN and DC subdomains"/>
    <property type="match status" value="2"/>
</dbReference>
<dbReference type="Gene3D" id="3.30.2090.10">
    <property type="entry name" value="Multidrug efflux transporter AcrB TolC docking domain, DN and DC subdomains"/>
    <property type="match status" value="2"/>
</dbReference>
<name>F0SWN0_SYNGF</name>
<reference evidence="4" key="2">
    <citation type="submission" date="2011-02" db="EMBL/GenBank/DDBJ databases">
        <title>The complete genome of Syntrophobotulus glycolicus DSM 8271.</title>
        <authorList>
            <person name="Lucas S."/>
            <person name="Copeland A."/>
            <person name="Lapidus A."/>
            <person name="Bruce D."/>
            <person name="Goodwin L."/>
            <person name="Pitluck S."/>
            <person name="Kyrpides N."/>
            <person name="Mavromatis K."/>
            <person name="Pagani I."/>
            <person name="Ivanova N."/>
            <person name="Mikhailova N."/>
            <person name="Chertkov O."/>
            <person name="Held B."/>
            <person name="Detter J.C."/>
            <person name="Tapia R."/>
            <person name="Han C."/>
            <person name="Land M."/>
            <person name="Hauser L."/>
            <person name="Markowitz V."/>
            <person name="Cheng J.-F."/>
            <person name="Hugenholtz P."/>
            <person name="Woyke T."/>
            <person name="Wu D."/>
            <person name="Spring S."/>
            <person name="Schroeder M."/>
            <person name="Brambilla E."/>
            <person name="Klenk H.-P."/>
            <person name="Eisen J.A."/>
        </authorList>
    </citation>
    <scope>NUCLEOTIDE SEQUENCE [LARGE SCALE GENOMIC DNA]</scope>
    <source>
        <strain evidence="4">DSM 8271 / FlGlyR</strain>
    </source>
</reference>
<feature type="transmembrane region" description="Helical" evidence="2">
    <location>
        <begin position="988"/>
        <end position="1009"/>
    </location>
</feature>
<dbReference type="Proteomes" id="UP000007488">
    <property type="component" value="Chromosome"/>
</dbReference>
<keyword evidence="2" id="KW-0812">Transmembrane</keyword>
<proteinExistence type="predicted"/>
<dbReference type="InterPro" id="IPR001036">
    <property type="entry name" value="Acrflvin-R"/>
</dbReference>
<feature type="transmembrane region" description="Helical" evidence="2">
    <location>
        <begin position="358"/>
        <end position="378"/>
    </location>
</feature>
<protein>
    <submittedName>
        <fullName evidence="3">Acriflavin resistance protein</fullName>
    </submittedName>
</protein>
<dbReference type="KEGG" id="sgy:Sgly_2591"/>
<evidence type="ECO:0000313" key="4">
    <source>
        <dbReference type="Proteomes" id="UP000007488"/>
    </source>
</evidence>
<dbReference type="PRINTS" id="PR00702">
    <property type="entry name" value="ACRIFLAVINRP"/>
</dbReference>
<gene>
    <name evidence="3" type="ordered locus">Sgly_2591</name>
</gene>
<keyword evidence="2" id="KW-0472">Membrane</keyword>
<dbReference type="InterPro" id="IPR027463">
    <property type="entry name" value="AcrB_DN_DC_subdom"/>
</dbReference>
<dbReference type="STRING" id="645991.Sgly_2591"/>
<dbReference type="SUPFAM" id="SSF82866">
    <property type="entry name" value="Multidrug efflux transporter AcrB transmembrane domain"/>
    <property type="match status" value="2"/>
</dbReference>
<dbReference type="OrthoDB" id="9757876at2"/>
<accession>F0SWN0</accession>
<feature type="transmembrane region" description="Helical" evidence="2">
    <location>
        <begin position="384"/>
        <end position="408"/>
    </location>
</feature>
<dbReference type="EMBL" id="CP002547">
    <property type="protein sequence ID" value="ADY56870.1"/>
    <property type="molecule type" value="Genomic_DNA"/>
</dbReference>
<dbReference type="GO" id="GO:0042910">
    <property type="term" value="F:xenobiotic transmembrane transporter activity"/>
    <property type="evidence" value="ECO:0007669"/>
    <property type="project" value="TreeGrafter"/>
</dbReference>
<dbReference type="Gene3D" id="3.30.70.1320">
    <property type="entry name" value="Multidrug efflux transporter AcrB pore domain like"/>
    <property type="match status" value="1"/>
</dbReference>
<reference evidence="3 4" key="1">
    <citation type="journal article" date="2011" name="Stand. Genomic Sci.">
        <title>Complete genome sequence of Syntrophobotulus glycolicus type strain (FlGlyR).</title>
        <authorList>
            <person name="Han C."/>
            <person name="Mwirichia R."/>
            <person name="Chertkov O."/>
            <person name="Held B."/>
            <person name="Lapidus A."/>
            <person name="Nolan M."/>
            <person name="Lucas S."/>
            <person name="Hammon N."/>
            <person name="Deshpande S."/>
            <person name="Cheng J.F."/>
            <person name="Tapia R."/>
            <person name="Goodwin L."/>
            <person name="Pitluck S."/>
            <person name="Huntemann M."/>
            <person name="Liolios K."/>
            <person name="Ivanova N."/>
            <person name="Pagani I."/>
            <person name="Mavromatis K."/>
            <person name="Ovchinikova G."/>
            <person name="Pati A."/>
            <person name="Chen A."/>
            <person name="Palaniappan K."/>
            <person name="Land M."/>
            <person name="Hauser L."/>
            <person name="Brambilla E.M."/>
            <person name="Rohde M."/>
            <person name="Spring S."/>
            <person name="Sikorski J."/>
            <person name="Goker M."/>
            <person name="Woyke T."/>
            <person name="Bristow J."/>
            <person name="Eisen J.A."/>
            <person name="Markowitz V."/>
            <person name="Hugenholtz P."/>
            <person name="Kyrpides N.C."/>
            <person name="Klenk H.P."/>
            <person name="Detter J.C."/>
        </authorList>
    </citation>
    <scope>NUCLEOTIDE SEQUENCE [LARGE SCALE GENOMIC DNA]</scope>
    <source>
        <strain evidence="4">DSM 8271 / FlGlyR</strain>
    </source>
</reference>
<feature type="transmembrane region" description="Helical" evidence="2">
    <location>
        <begin position="564"/>
        <end position="582"/>
    </location>
</feature>
<feature type="transmembrane region" description="Helical" evidence="2">
    <location>
        <begin position="913"/>
        <end position="936"/>
    </location>
</feature>
<feature type="transmembrane region" description="Helical" evidence="2">
    <location>
        <begin position="12"/>
        <end position="30"/>
    </location>
</feature>
<dbReference type="Gene3D" id="3.30.70.1430">
    <property type="entry name" value="Multidrug efflux transporter AcrB pore domain"/>
    <property type="match status" value="2"/>
</dbReference>
<evidence type="ECO:0000256" key="1">
    <source>
        <dbReference type="SAM" id="MobiDB-lite"/>
    </source>
</evidence>